<feature type="transmembrane region" description="Helical" evidence="1">
    <location>
        <begin position="6"/>
        <end position="27"/>
    </location>
</feature>
<evidence type="ECO:0000256" key="1">
    <source>
        <dbReference type="SAM" id="Phobius"/>
    </source>
</evidence>
<dbReference type="RefSeq" id="WP_232402204.1">
    <property type="nucleotide sequence ID" value="NZ_CP102173.1"/>
</dbReference>
<dbReference type="Proteomes" id="UP001316184">
    <property type="component" value="Chromosome"/>
</dbReference>
<evidence type="ECO:0000259" key="2">
    <source>
        <dbReference type="Pfam" id="PF07811"/>
    </source>
</evidence>
<organism evidence="3 4">
    <name type="scientific">Aeromicrobium wangtongii</name>
    <dbReference type="NCBI Taxonomy" id="2969247"/>
    <lineage>
        <taxon>Bacteria</taxon>
        <taxon>Bacillati</taxon>
        <taxon>Actinomycetota</taxon>
        <taxon>Actinomycetes</taxon>
        <taxon>Propionibacteriales</taxon>
        <taxon>Nocardioidaceae</taxon>
        <taxon>Aeromicrobium</taxon>
    </lineage>
</organism>
<keyword evidence="1" id="KW-1133">Transmembrane helix</keyword>
<accession>A0ABY5M4F0</accession>
<dbReference type="EMBL" id="CP102173">
    <property type="protein sequence ID" value="UUP12712.1"/>
    <property type="molecule type" value="Genomic_DNA"/>
</dbReference>
<keyword evidence="4" id="KW-1185">Reference proteome</keyword>
<evidence type="ECO:0000313" key="3">
    <source>
        <dbReference type="EMBL" id="UUP12712.1"/>
    </source>
</evidence>
<gene>
    <name evidence="3" type="ORF">NQV15_12715</name>
</gene>
<sequence length="125" mass="12959">MAVEVVLMIPILVLFMLLVVAGGRWVSVRADMEAAARDAARAASLERSSGAARSAAEQSASAALDGFASCRMARFDDNNFRAGGSVEVTIDCEVPHDGLGLLGLPGSLSMSASGGAPLDTYRRTE</sequence>
<name>A0ABY5M4F0_9ACTN</name>
<proteinExistence type="predicted"/>
<keyword evidence="1" id="KW-0812">Transmembrane</keyword>
<reference evidence="3 4" key="1">
    <citation type="submission" date="2022-08" db="EMBL/GenBank/DDBJ databases">
        <title>novel species in genus Aeromicrobium.</title>
        <authorList>
            <person name="Ye L."/>
        </authorList>
    </citation>
    <scope>NUCLEOTIDE SEQUENCE [LARGE SCALE GENOMIC DNA]</scope>
    <source>
        <strain evidence="4">zg-Y1379</strain>
    </source>
</reference>
<protein>
    <submittedName>
        <fullName evidence="3">Pilus assembly protein</fullName>
    </submittedName>
</protein>
<dbReference type="Pfam" id="PF07811">
    <property type="entry name" value="TadE"/>
    <property type="match status" value="1"/>
</dbReference>
<feature type="domain" description="TadE-like" evidence="2">
    <location>
        <begin position="2"/>
        <end position="41"/>
    </location>
</feature>
<evidence type="ECO:0000313" key="4">
    <source>
        <dbReference type="Proteomes" id="UP001316184"/>
    </source>
</evidence>
<keyword evidence="1" id="KW-0472">Membrane</keyword>
<dbReference type="InterPro" id="IPR012495">
    <property type="entry name" value="TadE-like_dom"/>
</dbReference>